<evidence type="ECO:0000313" key="1">
    <source>
        <dbReference type="EMBL" id="MPC73421.1"/>
    </source>
</evidence>
<gene>
    <name evidence="1" type="ORF">E2C01_067749</name>
</gene>
<dbReference type="AlphaFoldDB" id="A0A5B7HKM8"/>
<dbReference type="EMBL" id="VSRR010036762">
    <property type="protein sequence ID" value="MPC73421.1"/>
    <property type="molecule type" value="Genomic_DNA"/>
</dbReference>
<sequence>MRAEARPRCRAQSGQRSHVTVLVVINMSPAPGRNKALAGVEADRRDHHRVPAITLAWSAEGPARNGCKSGPSGVAVYRTSCFVE</sequence>
<dbReference type="Proteomes" id="UP000324222">
    <property type="component" value="Unassembled WGS sequence"/>
</dbReference>
<organism evidence="1 2">
    <name type="scientific">Portunus trituberculatus</name>
    <name type="common">Swimming crab</name>
    <name type="synonym">Neptunus trituberculatus</name>
    <dbReference type="NCBI Taxonomy" id="210409"/>
    <lineage>
        <taxon>Eukaryota</taxon>
        <taxon>Metazoa</taxon>
        <taxon>Ecdysozoa</taxon>
        <taxon>Arthropoda</taxon>
        <taxon>Crustacea</taxon>
        <taxon>Multicrustacea</taxon>
        <taxon>Malacostraca</taxon>
        <taxon>Eumalacostraca</taxon>
        <taxon>Eucarida</taxon>
        <taxon>Decapoda</taxon>
        <taxon>Pleocyemata</taxon>
        <taxon>Brachyura</taxon>
        <taxon>Eubrachyura</taxon>
        <taxon>Portunoidea</taxon>
        <taxon>Portunidae</taxon>
        <taxon>Portuninae</taxon>
        <taxon>Portunus</taxon>
    </lineage>
</organism>
<accession>A0A5B7HKM8</accession>
<reference evidence="1 2" key="1">
    <citation type="submission" date="2019-05" db="EMBL/GenBank/DDBJ databases">
        <title>Another draft genome of Portunus trituberculatus and its Hox gene families provides insights of decapod evolution.</title>
        <authorList>
            <person name="Jeong J.-H."/>
            <person name="Song I."/>
            <person name="Kim S."/>
            <person name="Choi T."/>
            <person name="Kim D."/>
            <person name="Ryu S."/>
            <person name="Kim W."/>
        </authorList>
    </citation>
    <scope>NUCLEOTIDE SEQUENCE [LARGE SCALE GENOMIC DNA]</scope>
    <source>
        <tissue evidence="1">Muscle</tissue>
    </source>
</reference>
<protein>
    <submittedName>
        <fullName evidence="1">Uncharacterized protein</fullName>
    </submittedName>
</protein>
<proteinExistence type="predicted"/>
<keyword evidence="2" id="KW-1185">Reference proteome</keyword>
<comment type="caution">
    <text evidence="1">The sequence shown here is derived from an EMBL/GenBank/DDBJ whole genome shotgun (WGS) entry which is preliminary data.</text>
</comment>
<name>A0A5B7HKM8_PORTR</name>
<evidence type="ECO:0000313" key="2">
    <source>
        <dbReference type="Proteomes" id="UP000324222"/>
    </source>
</evidence>